<comment type="caution">
    <text evidence="1">The sequence shown here is derived from an EMBL/GenBank/DDBJ whole genome shotgun (WGS) entry which is preliminary data.</text>
</comment>
<name>A0A0L6VGT8_9BASI</name>
<reference evidence="1 2" key="1">
    <citation type="submission" date="2015-08" db="EMBL/GenBank/DDBJ databases">
        <title>Next Generation Sequencing and Analysis of the Genome of Puccinia sorghi L Schw, the Causal Agent of Maize Common Rust.</title>
        <authorList>
            <person name="Rochi L."/>
            <person name="Burguener G."/>
            <person name="Darino M."/>
            <person name="Turjanski A."/>
            <person name="Kreff E."/>
            <person name="Dieguez M.J."/>
            <person name="Sacco F."/>
        </authorList>
    </citation>
    <scope>NUCLEOTIDE SEQUENCE [LARGE SCALE GENOMIC DNA]</scope>
    <source>
        <strain evidence="1 2">RO10H11247</strain>
    </source>
</reference>
<accession>A0A0L6VGT8</accession>
<evidence type="ECO:0000313" key="2">
    <source>
        <dbReference type="Proteomes" id="UP000037035"/>
    </source>
</evidence>
<keyword evidence="2" id="KW-1185">Reference proteome</keyword>
<evidence type="ECO:0000313" key="1">
    <source>
        <dbReference type="EMBL" id="KNZ59939.1"/>
    </source>
</evidence>
<dbReference type="Proteomes" id="UP000037035">
    <property type="component" value="Unassembled WGS sequence"/>
</dbReference>
<proteinExistence type="predicted"/>
<gene>
    <name evidence="1" type="ORF">VP01_1639g6</name>
</gene>
<sequence>MICRGNLNRDWERRDIRCRVSGCGVGEDVWLAGVQWYIGRQEMYGKGGGGLCKVLYEVAGIVDALIIVLRVKRLAPGQQDEWKERSSSGQRYRLASVDMGVKLFLAKARYSSSSAVNCKCMNETASREEHESRGDEGADGLGGHLSPRPMILFCYAHGTAGVKKSPSCKIKPITSAIARLDHPRAVDQTRQILKICNAPVPTFSQDGVRPGREKNFKSQLPSDHYSCAKYDQMVLTHSVWVEERVLLLCDLALMISYLRCIVKLSSCLPSYGCSNFGSKGVAWRLKRSDNSDKLHVRLDCRSRTATTLILKLEGHPVRGITYLNCWKEAQIDSRQSTQFTSARWGRRNVLKIHRPEEREGSTIQSMTSLRHTDQRPSIRCGQCRRTTYMRGFVNLFHEKEVVLTRGIKYTKSTVRNQSIIKKIKSFNNEF</sequence>
<dbReference type="EMBL" id="LAVV01006436">
    <property type="protein sequence ID" value="KNZ59939.1"/>
    <property type="molecule type" value="Genomic_DNA"/>
</dbReference>
<organism evidence="1 2">
    <name type="scientific">Puccinia sorghi</name>
    <dbReference type="NCBI Taxonomy" id="27349"/>
    <lineage>
        <taxon>Eukaryota</taxon>
        <taxon>Fungi</taxon>
        <taxon>Dikarya</taxon>
        <taxon>Basidiomycota</taxon>
        <taxon>Pucciniomycotina</taxon>
        <taxon>Pucciniomycetes</taxon>
        <taxon>Pucciniales</taxon>
        <taxon>Pucciniaceae</taxon>
        <taxon>Puccinia</taxon>
    </lineage>
</organism>
<dbReference type="VEuPathDB" id="FungiDB:VP01_1639g6"/>
<protein>
    <submittedName>
        <fullName evidence="1">Uncharacterized protein</fullName>
    </submittedName>
</protein>
<dbReference type="AlphaFoldDB" id="A0A0L6VGT8"/>